<evidence type="ECO:0000313" key="2">
    <source>
        <dbReference type="Proteomes" id="UP000267585"/>
    </source>
</evidence>
<keyword evidence="2" id="KW-1185">Reference proteome</keyword>
<dbReference type="AlphaFoldDB" id="A0A3S0D8C3"/>
<dbReference type="EMBL" id="RQPJ01000001">
    <property type="protein sequence ID" value="RTE55309.1"/>
    <property type="molecule type" value="Genomic_DNA"/>
</dbReference>
<protein>
    <submittedName>
        <fullName evidence="1">Uncharacterized protein</fullName>
    </submittedName>
</protein>
<name>A0A3S0D8C3_9FLAO</name>
<reference evidence="1 2" key="1">
    <citation type="submission" date="2018-11" db="EMBL/GenBank/DDBJ databases">
        <title>Arenibacter aquaticus sp.nov., a marine bacterium isolated from surface seawater in the South China Sea.</title>
        <authorList>
            <person name="Guo J."/>
            <person name="Sun J."/>
        </authorList>
    </citation>
    <scope>NUCLEOTIDE SEQUENCE [LARGE SCALE GENOMIC DNA]</scope>
    <source>
        <strain evidence="1 2">GUO666</strain>
    </source>
</reference>
<sequence>MRKAILEKAKADIPLYFNDFKEFWDESIVNINDNDLHEIYRATVVPKNYKIAFHNLGLTEYDLLIDEIFEDVNSSFFLSLIGLYRSAHMHLRSSIELTLQLIYFIHHPIEFNQWKNGEFVLKHDKIMEYINKHPNFESDISPLLTRITQNWKKFSKHIHGESPIFFQCELDSRKTNSFKIRDFNIWKTNYTKNIYSLNKLLLLFFKADLSRFPTKSFDLLTELLSEEDKVLIEH</sequence>
<organism evidence="1 2">
    <name type="scientific">Arenibacter aquaticus</name>
    <dbReference type="NCBI Taxonomy" id="2489054"/>
    <lineage>
        <taxon>Bacteria</taxon>
        <taxon>Pseudomonadati</taxon>
        <taxon>Bacteroidota</taxon>
        <taxon>Flavobacteriia</taxon>
        <taxon>Flavobacteriales</taxon>
        <taxon>Flavobacteriaceae</taxon>
        <taxon>Arenibacter</taxon>
    </lineage>
</organism>
<comment type="caution">
    <text evidence="1">The sequence shown here is derived from an EMBL/GenBank/DDBJ whole genome shotgun (WGS) entry which is preliminary data.</text>
</comment>
<dbReference type="OrthoDB" id="1492113at2"/>
<evidence type="ECO:0000313" key="1">
    <source>
        <dbReference type="EMBL" id="RTE55309.1"/>
    </source>
</evidence>
<proteinExistence type="predicted"/>
<gene>
    <name evidence="1" type="ORF">EHW67_01710</name>
</gene>
<dbReference type="Proteomes" id="UP000267585">
    <property type="component" value="Unassembled WGS sequence"/>
</dbReference>
<accession>A0A3S0D8C3</accession>
<dbReference type="RefSeq" id="WP_126160612.1">
    <property type="nucleotide sequence ID" value="NZ_RQPJ01000001.1"/>
</dbReference>